<evidence type="ECO:0000256" key="5">
    <source>
        <dbReference type="SAM" id="Coils"/>
    </source>
</evidence>
<sequence>MVKNTKHFKEMLLKELSVLESELATIGRKNPDNPADWETIRKVDGIDTAEEGEVAEGIEEYENNNAVLAQLEIRLNDVKNALAKIEKGTYGICEVCGGEIENDRLEANPSAKTCKKHMNA</sequence>
<evidence type="ECO:0000256" key="1">
    <source>
        <dbReference type="ARBA" id="ARBA00022723"/>
    </source>
</evidence>
<evidence type="ECO:0000259" key="6">
    <source>
        <dbReference type="Pfam" id="PF01258"/>
    </source>
</evidence>
<proteinExistence type="predicted"/>
<accession>A0A1G2UR55</accession>
<evidence type="ECO:0000313" key="7">
    <source>
        <dbReference type="EMBL" id="OHB11830.1"/>
    </source>
</evidence>
<evidence type="ECO:0000313" key="8">
    <source>
        <dbReference type="Proteomes" id="UP000176558"/>
    </source>
</evidence>
<dbReference type="PROSITE" id="PS51128">
    <property type="entry name" value="ZF_DKSA_2"/>
    <property type="match status" value="1"/>
</dbReference>
<dbReference type="Gene3D" id="1.20.120.910">
    <property type="entry name" value="DksA, coiled-coil domain"/>
    <property type="match status" value="1"/>
</dbReference>
<dbReference type="GO" id="GO:0008270">
    <property type="term" value="F:zinc ion binding"/>
    <property type="evidence" value="ECO:0007669"/>
    <property type="project" value="UniProtKB-KW"/>
</dbReference>
<dbReference type="PANTHER" id="PTHR33823">
    <property type="entry name" value="RNA POLYMERASE-BINDING TRANSCRIPTION FACTOR DKSA-RELATED"/>
    <property type="match status" value="1"/>
</dbReference>
<keyword evidence="2" id="KW-0863">Zinc-finger</keyword>
<evidence type="ECO:0000256" key="2">
    <source>
        <dbReference type="ARBA" id="ARBA00022771"/>
    </source>
</evidence>
<dbReference type="Pfam" id="PF01258">
    <property type="entry name" value="zf-dskA_traR"/>
    <property type="match status" value="1"/>
</dbReference>
<keyword evidence="3" id="KW-0862">Zinc</keyword>
<feature type="zinc finger region" description="dksA C4-type" evidence="4">
    <location>
        <begin position="93"/>
        <end position="117"/>
    </location>
</feature>
<evidence type="ECO:0000256" key="3">
    <source>
        <dbReference type="ARBA" id="ARBA00022833"/>
    </source>
</evidence>
<dbReference type="Proteomes" id="UP000176558">
    <property type="component" value="Unassembled WGS sequence"/>
</dbReference>
<keyword evidence="1" id="KW-0479">Metal-binding</keyword>
<keyword evidence="5" id="KW-0175">Coiled coil</keyword>
<dbReference type="InterPro" id="IPR000962">
    <property type="entry name" value="Znf_DskA_TraR"/>
</dbReference>
<evidence type="ECO:0000256" key="4">
    <source>
        <dbReference type="PROSITE-ProRule" id="PRU00510"/>
    </source>
</evidence>
<feature type="domain" description="Zinc finger DksA/TraR C4-type" evidence="6">
    <location>
        <begin position="88"/>
        <end position="115"/>
    </location>
</feature>
<feature type="coiled-coil region" evidence="5">
    <location>
        <begin position="61"/>
        <end position="88"/>
    </location>
</feature>
<gene>
    <name evidence="7" type="ORF">A3G99_03290</name>
</gene>
<dbReference type="PANTHER" id="PTHR33823:SF4">
    <property type="entry name" value="GENERAL STRESS PROTEIN 16O"/>
    <property type="match status" value="1"/>
</dbReference>
<name>A0A1G2UR55_9BACT</name>
<dbReference type="EMBL" id="MHWT01000027">
    <property type="protein sequence ID" value="OHB11830.1"/>
    <property type="molecule type" value="Genomic_DNA"/>
</dbReference>
<dbReference type="SUPFAM" id="SSF57716">
    <property type="entry name" value="Glucocorticoid receptor-like (DNA-binding domain)"/>
    <property type="match status" value="1"/>
</dbReference>
<dbReference type="AlphaFoldDB" id="A0A1G2UR55"/>
<protein>
    <recommendedName>
        <fullName evidence="6">Zinc finger DksA/TraR C4-type domain-containing protein</fullName>
    </recommendedName>
</protein>
<reference evidence="7 8" key="1">
    <citation type="journal article" date="2016" name="Nat. Commun.">
        <title>Thousands of microbial genomes shed light on interconnected biogeochemical processes in an aquifer system.</title>
        <authorList>
            <person name="Anantharaman K."/>
            <person name="Brown C.T."/>
            <person name="Hug L.A."/>
            <person name="Sharon I."/>
            <person name="Castelle C.J."/>
            <person name="Probst A.J."/>
            <person name="Thomas B.C."/>
            <person name="Singh A."/>
            <person name="Wilkins M.J."/>
            <person name="Karaoz U."/>
            <person name="Brodie E.L."/>
            <person name="Williams K.H."/>
            <person name="Hubbard S.S."/>
            <person name="Banfield J.F."/>
        </authorList>
    </citation>
    <scope>NUCLEOTIDE SEQUENCE [LARGE SCALE GENOMIC DNA]</scope>
</reference>
<organism evidence="7 8">
    <name type="scientific">Candidatus Zambryskibacteria bacterium RIFCSPLOWO2_12_FULL_39_23</name>
    <dbReference type="NCBI Taxonomy" id="1802776"/>
    <lineage>
        <taxon>Bacteria</taxon>
        <taxon>Candidatus Zambryskiibacteriota</taxon>
    </lineage>
</organism>
<comment type="caution">
    <text evidence="7">The sequence shown here is derived from an EMBL/GenBank/DDBJ whole genome shotgun (WGS) entry which is preliminary data.</text>
</comment>